<gene>
    <name evidence="7" type="ORF">B5P24_10775</name>
</gene>
<dbReference type="PROSITE" id="PS00455">
    <property type="entry name" value="AMP_BINDING"/>
    <property type="match status" value="1"/>
</dbReference>
<dbReference type="Pfam" id="PF00501">
    <property type="entry name" value="AMP-binding"/>
    <property type="match status" value="1"/>
</dbReference>
<feature type="domain" description="AMP-binding enzyme C-terminal" evidence="6">
    <location>
        <begin position="463"/>
        <end position="540"/>
    </location>
</feature>
<keyword evidence="2" id="KW-0436">Ligase</keyword>
<dbReference type="Gene3D" id="3.30.300.30">
    <property type="match status" value="1"/>
</dbReference>
<evidence type="ECO:0000256" key="4">
    <source>
        <dbReference type="ARBA" id="ARBA00022840"/>
    </source>
</evidence>
<evidence type="ECO:0000256" key="2">
    <source>
        <dbReference type="ARBA" id="ARBA00022598"/>
    </source>
</evidence>
<keyword evidence="3" id="KW-0547">Nucleotide-binding</keyword>
<dbReference type="GO" id="GO:0004321">
    <property type="term" value="F:fatty-acyl-CoA synthase activity"/>
    <property type="evidence" value="ECO:0007669"/>
    <property type="project" value="TreeGrafter"/>
</dbReference>
<dbReference type="GO" id="GO:0005524">
    <property type="term" value="F:ATP binding"/>
    <property type="evidence" value="ECO:0007669"/>
    <property type="project" value="UniProtKB-KW"/>
</dbReference>
<dbReference type="SUPFAM" id="SSF56801">
    <property type="entry name" value="Acetyl-CoA synthetase-like"/>
    <property type="match status" value="1"/>
</dbReference>
<dbReference type="InterPro" id="IPR020845">
    <property type="entry name" value="AMP-binding_CS"/>
</dbReference>
<evidence type="ECO:0000313" key="7">
    <source>
        <dbReference type="EMBL" id="OQJ63443.1"/>
    </source>
</evidence>
<dbReference type="InterPro" id="IPR025110">
    <property type="entry name" value="AMP-bd_C"/>
</dbReference>
<reference evidence="7" key="1">
    <citation type="submission" date="2017-08" db="EMBL/GenBank/DDBJ databases">
        <title>Genomes of multiple Clavibacter strains from different subspecies.</title>
        <authorList>
            <person name="Yuan X.-K."/>
            <person name="Li X.-S."/>
            <person name="Nie J."/>
            <person name="De Boer S.H."/>
        </authorList>
    </citation>
    <scope>NUCLEOTIDE SEQUENCE [LARGE SCALE GENOMIC DNA]</scope>
    <source>
        <strain evidence="7">ATCC 33566</strain>
    </source>
</reference>
<dbReference type="GO" id="GO:0015645">
    <property type="term" value="F:fatty acid ligase activity"/>
    <property type="evidence" value="ECO:0007669"/>
    <property type="project" value="TreeGrafter"/>
</dbReference>
<proteinExistence type="inferred from homology"/>
<evidence type="ECO:0000256" key="3">
    <source>
        <dbReference type="ARBA" id="ARBA00022741"/>
    </source>
</evidence>
<protein>
    <submittedName>
        <fullName evidence="7">AMP-dependent synthetase</fullName>
    </submittedName>
</protein>
<dbReference type="GO" id="GO:0016405">
    <property type="term" value="F:CoA-ligase activity"/>
    <property type="evidence" value="ECO:0007669"/>
    <property type="project" value="UniProtKB-ARBA"/>
</dbReference>
<dbReference type="EMBL" id="MZMQ01000001">
    <property type="protein sequence ID" value="OQJ63443.1"/>
    <property type="molecule type" value="Genomic_DNA"/>
</dbReference>
<dbReference type="InterPro" id="IPR051087">
    <property type="entry name" value="Mitochondrial_ACSM"/>
</dbReference>
<dbReference type="Gene3D" id="3.40.50.12780">
    <property type="entry name" value="N-terminal domain of ligase-like"/>
    <property type="match status" value="1"/>
</dbReference>
<organism evidence="7 8">
    <name type="scientific">Clavibacter tessellarius</name>
    <dbReference type="NCBI Taxonomy" id="31965"/>
    <lineage>
        <taxon>Bacteria</taxon>
        <taxon>Bacillati</taxon>
        <taxon>Actinomycetota</taxon>
        <taxon>Actinomycetes</taxon>
        <taxon>Micrococcales</taxon>
        <taxon>Microbacteriaceae</taxon>
        <taxon>Clavibacter</taxon>
    </lineage>
</organism>
<dbReference type="OrthoDB" id="9803968at2"/>
<comment type="similarity">
    <text evidence="1">Belongs to the ATP-dependent AMP-binding enzyme family.</text>
</comment>
<keyword evidence="4" id="KW-0067">ATP-binding</keyword>
<comment type="caution">
    <text evidence="7">The sequence shown here is derived from an EMBL/GenBank/DDBJ whole genome shotgun (WGS) entry which is preliminary data.</text>
</comment>
<dbReference type="PANTHER" id="PTHR43605:SF10">
    <property type="entry name" value="ACYL-COA SYNTHETASE MEDIUM CHAIN FAMILY MEMBER 3"/>
    <property type="match status" value="1"/>
</dbReference>
<dbReference type="GO" id="GO:0006633">
    <property type="term" value="P:fatty acid biosynthetic process"/>
    <property type="evidence" value="ECO:0007669"/>
    <property type="project" value="TreeGrafter"/>
</dbReference>
<dbReference type="InterPro" id="IPR042099">
    <property type="entry name" value="ANL_N_sf"/>
</dbReference>
<accession>A0A225CM39</accession>
<dbReference type="Pfam" id="PF13193">
    <property type="entry name" value="AMP-binding_C"/>
    <property type="match status" value="1"/>
</dbReference>
<evidence type="ECO:0000256" key="1">
    <source>
        <dbReference type="ARBA" id="ARBA00006432"/>
    </source>
</evidence>
<keyword evidence="8" id="KW-1185">Reference proteome</keyword>
<dbReference type="AlphaFoldDB" id="A0A225CM39"/>
<name>A0A225CM39_9MICO</name>
<dbReference type="RefSeq" id="WP_094129289.1">
    <property type="nucleotide sequence ID" value="NZ_CP040788.1"/>
</dbReference>
<dbReference type="GO" id="GO:0006637">
    <property type="term" value="P:acyl-CoA metabolic process"/>
    <property type="evidence" value="ECO:0007669"/>
    <property type="project" value="TreeGrafter"/>
</dbReference>
<feature type="domain" description="AMP-dependent synthetase/ligase" evidence="5">
    <location>
        <begin position="50"/>
        <end position="413"/>
    </location>
</feature>
<dbReference type="PANTHER" id="PTHR43605">
    <property type="entry name" value="ACYL-COENZYME A SYNTHETASE"/>
    <property type="match status" value="1"/>
</dbReference>
<evidence type="ECO:0000313" key="8">
    <source>
        <dbReference type="Proteomes" id="UP000215316"/>
    </source>
</evidence>
<sequence>MTEANSFYRAARDLLQEMRTDRTGAAARFRWPDVGESFNWAVDWFDGIARGNDRVALRVVAGDGSERSVTFDEMATRSDRVATWLVGLGVRKGDHVMLMLGNRVELWESMLAIMKAGAVILPTSTVLGSADLADRVERAGVRAVIADAAHADVLDEVPGGFLRIAIGAPDGASDGAPTAAGWTDYRDADHAAAEPVGVAVASTDPALVYFTSGTTSKPKMVVHTHVSYPVGHLSTTYWLGLRPGDVHLAISSPGWGKHAWSCFFAPWIAEATVFVHDYARFDAHALVEQLDRAEVTTFCAPPTVWRMLIQAGIRERPGRLREIMSAGEPLNPEVIARIEEWWGLVIRDGYGQTETTAIVANPPGAPVVPGSMGTPLPGVDLVLVDPVTGDRADEGEICLDLATRPVNLMAGYLGDEERTAEAMRDGLFHTGDVARRDPDGTITFIGRTDDIFKSSDYKISPFEVESVLIEHPAVAEAAVVGAPDPVRLNVAKAYVHLAAGWEPDEETAFAVLKHARERCPAFMRVRRVEFGELPKTASGKIRRVELRQREVAAADAGERLDGEWRDDQFPGLRAR</sequence>
<evidence type="ECO:0000259" key="6">
    <source>
        <dbReference type="Pfam" id="PF13193"/>
    </source>
</evidence>
<dbReference type="Proteomes" id="UP000215316">
    <property type="component" value="Unassembled WGS sequence"/>
</dbReference>
<evidence type="ECO:0000259" key="5">
    <source>
        <dbReference type="Pfam" id="PF00501"/>
    </source>
</evidence>
<dbReference type="InterPro" id="IPR000873">
    <property type="entry name" value="AMP-dep_synth/lig_dom"/>
</dbReference>
<dbReference type="InterPro" id="IPR045851">
    <property type="entry name" value="AMP-bd_C_sf"/>
</dbReference>